<evidence type="ECO:0008006" key="3">
    <source>
        <dbReference type="Google" id="ProtNLM"/>
    </source>
</evidence>
<proteinExistence type="predicted"/>
<dbReference type="SUPFAM" id="SSF47781">
    <property type="entry name" value="RuvA domain 2-like"/>
    <property type="match status" value="1"/>
</dbReference>
<dbReference type="CDD" id="cd19067">
    <property type="entry name" value="PfuEndoQ-like"/>
    <property type="match status" value="1"/>
</dbReference>
<accession>A0A916VEN8</accession>
<evidence type="ECO:0000313" key="1">
    <source>
        <dbReference type="EMBL" id="GFR36814.1"/>
    </source>
</evidence>
<dbReference type="PANTHER" id="PTHR40084:SF1">
    <property type="entry name" value="PHOSPHOTRANSFERASE"/>
    <property type="match status" value="1"/>
</dbReference>
<organism evidence="1 2">
    <name type="scientific">Insulibacter thermoxylanivorax</name>
    <dbReference type="NCBI Taxonomy" id="2749268"/>
    <lineage>
        <taxon>Bacteria</taxon>
        <taxon>Bacillati</taxon>
        <taxon>Bacillota</taxon>
        <taxon>Bacilli</taxon>
        <taxon>Bacillales</taxon>
        <taxon>Paenibacillaceae</taxon>
        <taxon>Insulibacter</taxon>
    </lineage>
</organism>
<protein>
    <recommendedName>
        <fullName evidence="3">TIGR00375 family protein</fullName>
    </recommendedName>
</protein>
<dbReference type="Pfam" id="PF13263">
    <property type="entry name" value="PHP_C"/>
    <property type="match status" value="1"/>
</dbReference>
<dbReference type="SUPFAM" id="SSF89550">
    <property type="entry name" value="PHP domain-like"/>
    <property type="match status" value="1"/>
</dbReference>
<dbReference type="PANTHER" id="PTHR40084">
    <property type="entry name" value="PHOSPHOHYDROLASE, PHP FAMILY"/>
    <property type="match status" value="1"/>
</dbReference>
<dbReference type="Gene3D" id="1.10.150.20">
    <property type="entry name" value="5' to 3' exonuclease, C-terminal subdomain"/>
    <property type="match status" value="1"/>
</dbReference>
<dbReference type="EMBL" id="BMAQ01000001">
    <property type="protein sequence ID" value="GFR36814.1"/>
    <property type="molecule type" value="Genomic_DNA"/>
</dbReference>
<dbReference type="Gene3D" id="3.20.20.140">
    <property type="entry name" value="Metal-dependent hydrolases"/>
    <property type="match status" value="1"/>
</dbReference>
<dbReference type="InterPro" id="IPR010994">
    <property type="entry name" value="RuvA_2-like"/>
</dbReference>
<keyword evidence="2" id="KW-1185">Reference proteome</keyword>
<reference evidence="1" key="1">
    <citation type="submission" date="2020-08" db="EMBL/GenBank/DDBJ databases">
        <authorList>
            <person name="Uke A."/>
            <person name="Chhe C."/>
            <person name="Baramee S."/>
            <person name="Kosugi A."/>
        </authorList>
    </citation>
    <scope>NUCLEOTIDE SEQUENCE</scope>
    <source>
        <strain evidence="1">DA-C8</strain>
    </source>
</reference>
<dbReference type="InterPro" id="IPR016195">
    <property type="entry name" value="Pol/histidinol_Pase-like"/>
</dbReference>
<dbReference type="AlphaFoldDB" id="A0A916VEN8"/>
<reference evidence="1" key="2">
    <citation type="journal article" date="2021" name="Data Brief">
        <title>Draft genome sequence data of the facultative, thermophilic, xylanolytic bacterium Paenibacillus sp. strain DA-C8.</title>
        <authorList>
            <person name="Chhe C."/>
            <person name="Uke A."/>
            <person name="Baramee S."/>
            <person name="Ungkulpasvich U."/>
            <person name="Tachaapaikoon C."/>
            <person name="Pason P."/>
            <person name="Waeonukul R."/>
            <person name="Ratanakhanokchai K."/>
            <person name="Kosugi A."/>
        </authorList>
    </citation>
    <scope>NUCLEOTIDE SEQUENCE</scope>
    <source>
        <strain evidence="1">DA-C8</strain>
    </source>
</reference>
<name>A0A916VEN8_9BACL</name>
<dbReference type="Proteomes" id="UP000654993">
    <property type="component" value="Unassembled WGS sequence"/>
</dbReference>
<evidence type="ECO:0000313" key="2">
    <source>
        <dbReference type="Proteomes" id="UP000654993"/>
    </source>
</evidence>
<gene>
    <name evidence="1" type="primary">yqxK</name>
    <name evidence="1" type="ORF">PRECH8_01100</name>
</gene>
<comment type="caution">
    <text evidence="1">The sequence shown here is derived from an EMBL/GenBank/DDBJ whole genome shotgun (WGS) entry which is preliminary data.</text>
</comment>
<sequence>MKISAARDLTFFNIAKEAAERKGIDCIGIIDCQSPPVLQEMEELLEAGVMEEAPGGGLRYGRTTILLGSELEVRDPGLGPCHLLVYMPDFKTMREFSRFLAAYMKNVSLSSQRVYLPARGLQGEVIDRGGFVIPAHVFTPHKGMYGIACDTMDELLDPQHVAAVELGLSADSSMAGLISELAPFTFVTNSDAHSLSKIGREYNRMLLKEPSFEEVRRALLRQEGRAVTANYGLSPQLGKYHRSYCLKCRHLLDTEEQHVDECPVCGSKSLTRGVHDRIFEIRDLDEPLFPPHRPPYIEQVPLEFIPGLGAKTLQKLLDRFGTEMQILHHATFEQLAEAVPEKLAQAIILARDGRLELASGGGGRYGRVKL</sequence>